<dbReference type="InterPro" id="IPR012837">
    <property type="entry name" value="NrdG"/>
</dbReference>
<dbReference type="SFLD" id="SFLDS00029">
    <property type="entry name" value="Radical_SAM"/>
    <property type="match status" value="1"/>
</dbReference>
<evidence type="ECO:0000256" key="12">
    <source>
        <dbReference type="PIRNR" id="PIRNR000368"/>
    </source>
</evidence>
<evidence type="ECO:0000256" key="8">
    <source>
        <dbReference type="ARBA" id="ARBA00023002"/>
    </source>
</evidence>
<comment type="catalytic activity">
    <reaction evidence="11">
        <text>glycyl-[protein] + reduced [flavodoxin] + S-adenosyl-L-methionine = glycin-2-yl radical-[protein] + semiquinone [flavodoxin] + 5'-deoxyadenosine + L-methionine + H(+)</text>
        <dbReference type="Rhea" id="RHEA:61976"/>
        <dbReference type="Rhea" id="RHEA-COMP:10622"/>
        <dbReference type="Rhea" id="RHEA-COMP:14480"/>
        <dbReference type="Rhea" id="RHEA-COMP:15993"/>
        <dbReference type="Rhea" id="RHEA-COMP:15994"/>
        <dbReference type="ChEBI" id="CHEBI:15378"/>
        <dbReference type="ChEBI" id="CHEBI:17319"/>
        <dbReference type="ChEBI" id="CHEBI:29947"/>
        <dbReference type="ChEBI" id="CHEBI:32722"/>
        <dbReference type="ChEBI" id="CHEBI:57618"/>
        <dbReference type="ChEBI" id="CHEBI:57844"/>
        <dbReference type="ChEBI" id="CHEBI:59789"/>
        <dbReference type="ChEBI" id="CHEBI:140311"/>
    </reaction>
</comment>
<evidence type="ECO:0000313" key="14">
    <source>
        <dbReference type="EMBL" id="AGL02954.1"/>
    </source>
</evidence>
<evidence type="ECO:0000256" key="10">
    <source>
        <dbReference type="ARBA" id="ARBA00023014"/>
    </source>
</evidence>
<keyword evidence="8 12" id="KW-0560">Oxidoreductase</keyword>
<dbReference type="GO" id="GO:0046872">
    <property type="term" value="F:metal ion binding"/>
    <property type="evidence" value="ECO:0007669"/>
    <property type="project" value="UniProtKB-KW"/>
</dbReference>
<dbReference type="GO" id="GO:0051539">
    <property type="term" value="F:4 iron, 4 sulfur cluster binding"/>
    <property type="evidence" value="ECO:0007669"/>
    <property type="project" value="UniProtKB-KW"/>
</dbReference>
<keyword evidence="10" id="KW-0411">Iron-sulfur</keyword>
<dbReference type="HOGENOM" id="CLU_089926_0_0_9"/>
<dbReference type="PANTHER" id="PTHR30352:SF2">
    <property type="entry name" value="ANAEROBIC RIBONUCLEOSIDE-TRIPHOSPHATE REDUCTASE-ACTIVATING PROTEIN"/>
    <property type="match status" value="1"/>
</dbReference>
<keyword evidence="7" id="KW-0479">Metal-binding</keyword>
<dbReference type="Pfam" id="PF13353">
    <property type="entry name" value="Fer4_12"/>
    <property type="match status" value="1"/>
</dbReference>
<accession>R4KJZ2</accession>
<comment type="similarity">
    <text evidence="3 12">Belongs to the organic radical-activating enzymes family.</text>
</comment>
<reference evidence="14 15" key="1">
    <citation type="submission" date="2012-01" db="EMBL/GenBank/DDBJ databases">
        <title>Complete sequence of Desulfotomaculum gibsoniae DSM 7213.</title>
        <authorList>
            <consortium name="US DOE Joint Genome Institute"/>
            <person name="Lucas S."/>
            <person name="Han J."/>
            <person name="Lapidus A."/>
            <person name="Cheng J.-F."/>
            <person name="Goodwin L."/>
            <person name="Pitluck S."/>
            <person name="Peters L."/>
            <person name="Ovchinnikova G."/>
            <person name="Teshima H."/>
            <person name="Detter J.C."/>
            <person name="Han C."/>
            <person name="Tapia R."/>
            <person name="Land M."/>
            <person name="Hauser L."/>
            <person name="Kyrpides N."/>
            <person name="Ivanova N."/>
            <person name="Pagani I."/>
            <person name="Parshina S."/>
            <person name="Plugge C."/>
            <person name="Muyzer G."/>
            <person name="Kuever J."/>
            <person name="Ivanova A."/>
            <person name="Nazina T."/>
            <person name="Klenk H.-P."/>
            <person name="Brambilla E."/>
            <person name="Spring S."/>
            <person name="Stams A.F."/>
            <person name="Woyke T."/>
        </authorList>
    </citation>
    <scope>NUCLEOTIDE SEQUENCE [LARGE SCALE GENOMIC DNA]</scope>
    <source>
        <strain evidence="14 15">DSM 7213</strain>
    </source>
</reference>
<dbReference type="PANTHER" id="PTHR30352">
    <property type="entry name" value="PYRUVATE FORMATE-LYASE-ACTIVATING ENZYME"/>
    <property type="match status" value="1"/>
</dbReference>
<dbReference type="CDD" id="cd01335">
    <property type="entry name" value="Radical_SAM"/>
    <property type="match status" value="1"/>
</dbReference>
<organism evidence="14 15">
    <name type="scientific">Desulfoscipio gibsoniae DSM 7213</name>
    <dbReference type="NCBI Taxonomy" id="767817"/>
    <lineage>
        <taxon>Bacteria</taxon>
        <taxon>Bacillati</taxon>
        <taxon>Bacillota</taxon>
        <taxon>Clostridia</taxon>
        <taxon>Eubacteriales</taxon>
        <taxon>Desulfallaceae</taxon>
        <taxon>Desulfoscipio</taxon>
    </lineage>
</organism>
<dbReference type="SFLD" id="SFLDF00299">
    <property type="entry name" value="anaerobic_ribonucleoside-triph"/>
    <property type="match status" value="1"/>
</dbReference>
<dbReference type="PROSITE" id="PS51918">
    <property type="entry name" value="RADICAL_SAM"/>
    <property type="match status" value="1"/>
</dbReference>
<dbReference type="EMBL" id="CP003273">
    <property type="protein sequence ID" value="AGL02954.1"/>
    <property type="molecule type" value="Genomic_DNA"/>
</dbReference>
<dbReference type="EC" id="1.97.1.-" evidence="12"/>
<dbReference type="RefSeq" id="WP_015617999.1">
    <property type="nucleotide sequence ID" value="NC_021184.1"/>
</dbReference>
<comment type="cofactor">
    <cofactor evidence="1">
        <name>[4Fe-4S] cluster</name>
        <dbReference type="ChEBI" id="CHEBI:49883"/>
    </cofactor>
</comment>
<dbReference type="Proteomes" id="UP000013520">
    <property type="component" value="Chromosome"/>
</dbReference>
<gene>
    <name evidence="14" type="ORF">Desgi_3631</name>
</gene>
<evidence type="ECO:0000259" key="13">
    <source>
        <dbReference type="PROSITE" id="PS51918"/>
    </source>
</evidence>
<dbReference type="InterPro" id="IPR001989">
    <property type="entry name" value="Radical_activat_CS"/>
</dbReference>
<keyword evidence="6" id="KW-0949">S-adenosyl-L-methionine</keyword>
<dbReference type="InterPro" id="IPR034457">
    <property type="entry name" value="Organic_radical-activating"/>
</dbReference>
<dbReference type="STRING" id="767817.Desgi_3631"/>
<dbReference type="NCBIfam" id="TIGR02491">
    <property type="entry name" value="NrdG"/>
    <property type="match status" value="1"/>
</dbReference>
<comment type="function">
    <text evidence="2 12">Activation of anaerobic ribonucleoside-triphosphate reductase under anaerobic conditions by generation of an organic free radical, using S-adenosylmethionine and reduced flavodoxin as cosubstrates to produce 5'-deoxy-adenosine.</text>
</comment>
<dbReference type="GO" id="GO:0004748">
    <property type="term" value="F:ribonucleoside-diphosphate reductase activity, thioredoxin disulfide as acceptor"/>
    <property type="evidence" value="ECO:0007669"/>
    <property type="project" value="TreeGrafter"/>
</dbReference>
<evidence type="ECO:0000313" key="15">
    <source>
        <dbReference type="Proteomes" id="UP000013520"/>
    </source>
</evidence>
<dbReference type="OrthoDB" id="9782387at2"/>
<keyword evidence="15" id="KW-1185">Reference proteome</keyword>
<evidence type="ECO:0000256" key="5">
    <source>
        <dbReference type="ARBA" id="ARBA00022485"/>
    </source>
</evidence>
<evidence type="ECO:0000256" key="9">
    <source>
        <dbReference type="ARBA" id="ARBA00023004"/>
    </source>
</evidence>
<dbReference type="AlphaFoldDB" id="R4KJZ2"/>
<evidence type="ECO:0000256" key="11">
    <source>
        <dbReference type="ARBA" id="ARBA00047365"/>
    </source>
</evidence>
<dbReference type="KEGG" id="dgi:Desgi_3631"/>
<protein>
    <recommendedName>
        <fullName evidence="4 12">Anaerobic ribonucleoside-triphosphate reductase-activating protein</fullName>
        <ecNumber evidence="12">1.97.1.-</ecNumber>
    </recommendedName>
</protein>
<dbReference type="SUPFAM" id="SSF102114">
    <property type="entry name" value="Radical SAM enzymes"/>
    <property type="match status" value="1"/>
</dbReference>
<evidence type="ECO:0000256" key="2">
    <source>
        <dbReference type="ARBA" id="ARBA00003852"/>
    </source>
</evidence>
<evidence type="ECO:0000256" key="1">
    <source>
        <dbReference type="ARBA" id="ARBA00001966"/>
    </source>
</evidence>
<dbReference type="PROSITE" id="PS01087">
    <property type="entry name" value="RADICAL_ACTIVATING"/>
    <property type="match status" value="1"/>
</dbReference>
<dbReference type="Gene3D" id="3.20.20.70">
    <property type="entry name" value="Aldolase class I"/>
    <property type="match status" value="1"/>
</dbReference>
<dbReference type="InterPro" id="IPR007197">
    <property type="entry name" value="rSAM"/>
</dbReference>
<feature type="domain" description="Radical SAM core" evidence="13">
    <location>
        <begin position="15"/>
        <end position="164"/>
    </location>
</feature>
<evidence type="ECO:0000256" key="6">
    <source>
        <dbReference type="ARBA" id="ARBA00022691"/>
    </source>
</evidence>
<dbReference type="PIRSF" id="PIRSF000368">
    <property type="entry name" value="NrdG"/>
    <property type="match status" value="1"/>
</dbReference>
<dbReference type="InterPro" id="IPR013785">
    <property type="entry name" value="Aldolase_TIM"/>
</dbReference>
<dbReference type="InterPro" id="IPR058240">
    <property type="entry name" value="rSAM_sf"/>
</dbReference>
<evidence type="ECO:0000256" key="7">
    <source>
        <dbReference type="ARBA" id="ARBA00022723"/>
    </source>
</evidence>
<keyword evidence="5" id="KW-0004">4Fe-4S</keyword>
<keyword evidence="9" id="KW-0408">Iron</keyword>
<name>R4KJZ2_9FIRM</name>
<proteinExistence type="inferred from homology"/>
<dbReference type="SFLD" id="SFLDG01066">
    <property type="entry name" value="organic_radical-activating_enz"/>
    <property type="match status" value="1"/>
</dbReference>
<dbReference type="eggNOG" id="COG0602">
    <property type="taxonomic scope" value="Bacteria"/>
</dbReference>
<evidence type="ECO:0000256" key="4">
    <source>
        <dbReference type="ARBA" id="ARBA00014281"/>
    </source>
</evidence>
<evidence type="ECO:0000256" key="3">
    <source>
        <dbReference type="ARBA" id="ARBA00009777"/>
    </source>
</evidence>
<sequence>MNTIKLSGIVKESVVDGPGFRLVIFTQGCPRHCPGCHNPDLIPASGGREMTPREVLQLIKQNITPLTGGITFSGGDPLMQADALTETLQLVRQEYPQYSIWVYTGYTFEEIKNWPVLQYIDVLVDGPYEEDRRDISLAFRGSSNQRLINVPASMGGKVQCLTIP</sequence>
<dbReference type="GO" id="GO:0043365">
    <property type="term" value="F:[formate-C-acetyltransferase]-activating enzyme activity"/>
    <property type="evidence" value="ECO:0007669"/>
    <property type="project" value="InterPro"/>
</dbReference>
<dbReference type="SFLD" id="SFLDG01063">
    <property type="entry name" value="activating_enzymes__group_1"/>
    <property type="match status" value="1"/>
</dbReference>